<evidence type="ECO:0000256" key="19">
    <source>
        <dbReference type="ARBA" id="ARBA00023157"/>
    </source>
</evidence>
<dbReference type="InterPro" id="IPR001930">
    <property type="entry name" value="Peptidase_M1"/>
</dbReference>
<evidence type="ECO:0000256" key="10">
    <source>
        <dbReference type="ARBA" id="ARBA00022692"/>
    </source>
</evidence>
<dbReference type="Gene3D" id="1.10.390.10">
    <property type="entry name" value="Neutral Protease Domain 2"/>
    <property type="match status" value="1"/>
</dbReference>
<keyword evidence="27" id="KW-1185">Reference proteome</keyword>
<evidence type="ECO:0000313" key="28">
    <source>
        <dbReference type="RefSeq" id="XP_058981487.1"/>
    </source>
</evidence>
<keyword evidence="19" id="KW-1015">Disulfide bond</keyword>
<dbReference type="GeneID" id="131803794"/>
<evidence type="ECO:0000256" key="20">
    <source>
        <dbReference type="ARBA" id="ARBA00023180"/>
    </source>
</evidence>
<keyword evidence="23" id="KW-0732">Signal</keyword>
<feature type="chain" id="PRO_5047318222" description="Aminopeptidase" evidence="23">
    <location>
        <begin position="24"/>
        <end position="938"/>
    </location>
</feature>
<dbReference type="Proteomes" id="UP001652621">
    <property type="component" value="Unplaced"/>
</dbReference>
<dbReference type="InterPro" id="IPR034016">
    <property type="entry name" value="M1_APN-typ"/>
</dbReference>
<organism evidence="27 28">
    <name type="scientific">Musca domestica</name>
    <name type="common">House fly</name>
    <dbReference type="NCBI Taxonomy" id="7370"/>
    <lineage>
        <taxon>Eukaryota</taxon>
        <taxon>Metazoa</taxon>
        <taxon>Ecdysozoa</taxon>
        <taxon>Arthropoda</taxon>
        <taxon>Hexapoda</taxon>
        <taxon>Insecta</taxon>
        <taxon>Pterygota</taxon>
        <taxon>Neoptera</taxon>
        <taxon>Endopterygota</taxon>
        <taxon>Diptera</taxon>
        <taxon>Brachycera</taxon>
        <taxon>Muscomorpha</taxon>
        <taxon>Muscoidea</taxon>
        <taxon>Muscidae</taxon>
        <taxon>Musca</taxon>
    </lineage>
</organism>
<feature type="signal peptide" evidence="23">
    <location>
        <begin position="1"/>
        <end position="23"/>
    </location>
</feature>
<keyword evidence="21" id="KW-0449">Lipoprotein</keyword>
<evidence type="ECO:0000256" key="6">
    <source>
        <dbReference type="ARBA" id="ARBA00022438"/>
    </source>
</evidence>
<feature type="domain" description="Aminopeptidase N-like N-terminal" evidence="26">
    <location>
        <begin position="75"/>
        <end position="258"/>
    </location>
</feature>
<evidence type="ECO:0000256" key="15">
    <source>
        <dbReference type="ARBA" id="ARBA00022968"/>
    </source>
</evidence>
<reference evidence="28" key="1">
    <citation type="submission" date="2025-08" db="UniProtKB">
        <authorList>
            <consortium name="RefSeq"/>
        </authorList>
    </citation>
    <scope>IDENTIFICATION</scope>
    <source>
        <strain evidence="28">Aabys</strain>
        <tissue evidence="28">Whole body</tissue>
    </source>
</reference>
<evidence type="ECO:0000259" key="24">
    <source>
        <dbReference type="Pfam" id="PF01433"/>
    </source>
</evidence>
<evidence type="ECO:0000313" key="27">
    <source>
        <dbReference type="Proteomes" id="UP001652621"/>
    </source>
</evidence>
<dbReference type="InterPro" id="IPR050344">
    <property type="entry name" value="Peptidase_M1_aminopeptidases"/>
</dbReference>
<dbReference type="SUPFAM" id="SSF63737">
    <property type="entry name" value="Leukotriene A4 hydrolase N-terminal domain"/>
    <property type="match status" value="1"/>
</dbReference>
<keyword evidence="6 22" id="KW-0031">Aminopeptidase</keyword>
<keyword evidence="7" id="KW-1003">Cell membrane</keyword>
<dbReference type="Pfam" id="PF01433">
    <property type="entry name" value="Peptidase_M1"/>
    <property type="match status" value="1"/>
</dbReference>
<evidence type="ECO:0000256" key="22">
    <source>
        <dbReference type="RuleBase" id="RU364040"/>
    </source>
</evidence>
<gene>
    <name evidence="28" type="primary">LOC131803794</name>
</gene>
<evidence type="ECO:0000256" key="11">
    <source>
        <dbReference type="ARBA" id="ARBA00022723"/>
    </source>
</evidence>
<dbReference type="Pfam" id="PF11838">
    <property type="entry name" value="ERAP1_C"/>
    <property type="match status" value="1"/>
</dbReference>
<evidence type="ECO:0000256" key="1">
    <source>
        <dbReference type="ARBA" id="ARBA00001703"/>
    </source>
</evidence>
<evidence type="ECO:0000256" key="7">
    <source>
        <dbReference type="ARBA" id="ARBA00022475"/>
    </source>
</evidence>
<keyword evidence="14" id="KW-0106">Calcium</keyword>
<comment type="cofactor">
    <cofactor evidence="22">
        <name>Zn(2+)</name>
        <dbReference type="ChEBI" id="CHEBI:29105"/>
    </cofactor>
    <text evidence="22">Binds 1 zinc ion per subunit.</text>
</comment>
<dbReference type="PANTHER" id="PTHR11533:SF276">
    <property type="entry name" value="GLUTAMYL AMINOPEPTIDASE"/>
    <property type="match status" value="1"/>
</dbReference>
<dbReference type="InterPro" id="IPR045357">
    <property type="entry name" value="Aminopeptidase_N-like_N"/>
</dbReference>
<keyword evidence="12 22" id="KW-0378">Hydrolase</keyword>
<evidence type="ECO:0000256" key="12">
    <source>
        <dbReference type="ARBA" id="ARBA00022801"/>
    </source>
</evidence>
<keyword evidence="16" id="KW-1133">Transmembrane helix</keyword>
<dbReference type="Gene3D" id="2.60.40.1730">
    <property type="entry name" value="tricorn interacting facor f3 domain"/>
    <property type="match status" value="1"/>
</dbReference>
<evidence type="ECO:0000256" key="23">
    <source>
        <dbReference type="SAM" id="SignalP"/>
    </source>
</evidence>
<comment type="similarity">
    <text evidence="4 22">Belongs to the peptidase M1 family.</text>
</comment>
<feature type="domain" description="Peptidase M1 membrane alanine aminopeptidase" evidence="24">
    <location>
        <begin position="297"/>
        <end position="515"/>
    </location>
</feature>
<evidence type="ECO:0000256" key="5">
    <source>
        <dbReference type="ARBA" id="ARBA00011748"/>
    </source>
</evidence>
<evidence type="ECO:0000256" key="13">
    <source>
        <dbReference type="ARBA" id="ARBA00022833"/>
    </source>
</evidence>
<dbReference type="InterPro" id="IPR027268">
    <property type="entry name" value="Peptidase_M4/M1_CTD_sf"/>
</dbReference>
<keyword evidence="15" id="KW-0735">Signal-anchor</keyword>
<dbReference type="Gene3D" id="2.60.40.1910">
    <property type="match status" value="1"/>
</dbReference>
<evidence type="ECO:0000259" key="26">
    <source>
        <dbReference type="Pfam" id="PF17900"/>
    </source>
</evidence>
<keyword evidence="13 22" id="KW-0862">Zinc</keyword>
<feature type="domain" description="ERAP1-like C-terminal" evidence="25">
    <location>
        <begin position="597"/>
        <end position="916"/>
    </location>
</feature>
<evidence type="ECO:0000256" key="2">
    <source>
        <dbReference type="ARBA" id="ARBA00004401"/>
    </source>
</evidence>
<accession>A0ABM3V6T1</accession>
<dbReference type="PANTHER" id="PTHR11533">
    <property type="entry name" value="PROTEASE M1 ZINC METALLOPROTEASE"/>
    <property type="match status" value="1"/>
</dbReference>
<protein>
    <recommendedName>
        <fullName evidence="22">Aminopeptidase</fullName>
        <ecNumber evidence="22">3.4.11.-</ecNumber>
    </recommendedName>
</protein>
<evidence type="ECO:0000256" key="3">
    <source>
        <dbReference type="ARBA" id="ARBA00004609"/>
    </source>
</evidence>
<keyword evidence="17 22" id="KW-0482">Metalloprotease</keyword>
<comment type="catalytic activity">
    <reaction evidence="1">
        <text>Release of N-terminal glutamate (and to a lesser extent aspartate) from a peptide.</text>
        <dbReference type="EC" id="3.4.11.7"/>
    </reaction>
</comment>
<evidence type="ECO:0000256" key="21">
    <source>
        <dbReference type="ARBA" id="ARBA00023288"/>
    </source>
</evidence>
<dbReference type="PRINTS" id="PR00756">
    <property type="entry name" value="ALADIPTASE"/>
</dbReference>
<dbReference type="EC" id="3.4.11.-" evidence="22"/>
<keyword evidence="10" id="KW-0812">Transmembrane</keyword>
<dbReference type="SUPFAM" id="SSF55486">
    <property type="entry name" value="Metalloproteases ('zincins'), catalytic domain"/>
    <property type="match status" value="1"/>
</dbReference>
<dbReference type="InterPro" id="IPR014782">
    <property type="entry name" value="Peptidase_M1_dom"/>
</dbReference>
<keyword evidence="8" id="KW-0336">GPI-anchor</keyword>
<comment type="subunit">
    <text evidence="5">Homodimer; disulfide-linked.</text>
</comment>
<keyword evidence="11 22" id="KW-0479">Metal-binding</keyword>
<proteinExistence type="inferred from homology"/>
<dbReference type="CDD" id="cd09601">
    <property type="entry name" value="M1_APN-Q_like"/>
    <property type="match status" value="1"/>
</dbReference>
<dbReference type="RefSeq" id="XP_058981487.1">
    <property type="nucleotide sequence ID" value="XM_059125504.1"/>
</dbReference>
<dbReference type="InterPro" id="IPR042097">
    <property type="entry name" value="Aminopeptidase_N-like_N_sf"/>
</dbReference>
<dbReference type="Gene3D" id="1.25.50.20">
    <property type="match status" value="1"/>
</dbReference>
<evidence type="ECO:0000259" key="25">
    <source>
        <dbReference type="Pfam" id="PF11838"/>
    </source>
</evidence>
<comment type="subcellular location">
    <subcellularLocation>
        <location evidence="3">Cell membrane</location>
        <topology evidence="3">Lipid-anchor</topology>
        <topology evidence="3">GPI-anchor</topology>
    </subcellularLocation>
    <subcellularLocation>
        <location evidence="2">Cell membrane</location>
        <topology evidence="2">Single-pass type II membrane protein</topology>
    </subcellularLocation>
</comment>
<keyword evidence="18" id="KW-0472">Membrane</keyword>
<sequence>MANILKYVLGSTILTITLSLVAAELPRSMLNGEAAATFAGNVNNIETELTFESKKVADKLLDETKIDYRLPTAIKPTFYDLYLHPDIKTGNFTGQEVITVSVVEDTQQIVLHSHKLHISSVFTSSGSVKVASYEFDTLRQFLIVNMEEVLKGGSEMRLGIIFEGEMLGKIVGLYRSTYSTPSNEKRHIATSQFEPTYARQAFPCFDEPNMKAKFRITLVTPTGDNYHALSNMNIESTTFLDDYTEVNFATSVEMSTYLAVFLISDFASTTRTVNPVYGEPFDIRIFATQHQLSKTAFAADTAAAVMEYFVKNYKVEYPLPKLDMAAIPDFSSNAMENWGLVTYREAALLYDRDMSSTWNKQRVAAVIAHELAHMWFGNLVTMNWWNDLWLNEGFARFMEYKAINSINPDWGLPDQFLLHALHSVMKFDSTPSSHAIVQPVETPDQINENFDTISYEKGASVIRMLEDTVGVEKFEEAVTNYLNNFKYKNAVTDDFLTEVANTNPGFDVKLMMRTWTEQMGLPVVNVKRSSATTFEITQKRFFSNVEDYEKTYDDSEFNYKWSIPLTYFYDADATVRRTWFNYDKSSASVSVPIDTKWLKFNSHQVGYYRVNYEDDMWQEIISALVASPEKFDIADRAHLLNDVFALADANQISYDVALDMTKYLEKESDFVPWYVAATKLQALQGNLMQTEIYMDYLLYARSLIEKVYQEVTWNVDENNHLKNRLRVSVITAACSLGLPDCLDQASSRFTAFLADPTNKPEPDLREVIYYYGMQRLGKQQQWEQLWQLFLDEQNASEKLKLMYGLAGIREPWILKRFIDLAWNEENVRSQDYFTCIQNIAANSVGEPIVWEYIRENWSTMVARFGLNDRYFGRMVSSITERFTTETKYEEMLEFFGKYPEAGAGTTSRKQALENVKYNINWLKSNLKDVENWLEKQKN</sequence>
<keyword evidence="20" id="KW-0325">Glycoprotein</keyword>
<dbReference type="Pfam" id="PF17900">
    <property type="entry name" value="Peptidase_M1_N"/>
    <property type="match status" value="1"/>
</dbReference>
<evidence type="ECO:0000256" key="18">
    <source>
        <dbReference type="ARBA" id="ARBA00023136"/>
    </source>
</evidence>
<dbReference type="InterPro" id="IPR024571">
    <property type="entry name" value="ERAP1-like_C_dom"/>
</dbReference>
<name>A0ABM3V6T1_MUSDO</name>
<evidence type="ECO:0000256" key="8">
    <source>
        <dbReference type="ARBA" id="ARBA00022622"/>
    </source>
</evidence>
<evidence type="ECO:0000256" key="16">
    <source>
        <dbReference type="ARBA" id="ARBA00022989"/>
    </source>
</evidence>
<evidence type="ECO:0000256" key="9">
    <source>
        <dbReference type="ARBA" id="ARBA00022670"/>
    </source>
</evidence>
<evidence type="ECO:0000256" key="4">
    <source>
        <dbReference type="ARBA" id="ARBA00010136"/>
    </source>
</evidence>
<evidence type="ECO:0000256" key="17">
    <source>
        <dbReference type="ARBA" id="ARBA00023049"/>
    </source>
</evidence>
<keyword evidence="9 22" id="KW-0645">Protease</keyword>
<evidence type="ECO:0000256" key="14">
    <source>
        <dbReference type="ARBA" id="ARBA00022837"/>
    </source>
</evidence>